<protein>
    <submittedName>
        <fullName evidence="6">Golgin candidate 3</fullName>
    </submittedName>
</protein>
<reference evidence="6" key="2">
    <citation type="journal article" date="2024" name="Plant">
        <title>Genomic evolution and insights into agronomic trait innovations of Sesamum species.</title>
        <authorList>
            <person name="Miao H."/>
            <person name="Wang L."/>
            <person name="Qu L."/>
            <person name="Liu H."/>
            <person name="Sun Y."/>
            <person name="Le M."/>
            <person name="Wang Q."/>
            <person name="Wei S."/>
            <person name="Zheng Y."/>
            <person name="Lin W."/>
            <person name="Duan Y."/>
            <person name="Cao H."/>
            <person name="Xiong S."/>
            <person name="Wang X."/>
            <person name="Wei L."/>
            <person name="Li C."/>
            <person name="Ma Q."/>
            <person name="Ju M."/>
            <person name="Zhao R."/>
            <person name="Li G."/>
            <person name="Mu C."/>
            <person name="Tian Q."/>
            <person name="Mei H."/>
            <person name="Zhang T."/>
            <person name="Gao T."/>
            <person name="Zhang H."/>
        </authorList>
    </citation>
    <scope>NUCLEOTIDE SEQUENCE</scope>
    <source>
        <strain evidence="6">KEN8</strain>
    </source>
</reference>
<comment type="subcellular location">
    <subcellularLocation>
        <location evidence="1">Golgi apparatus</location>
    </subcellularLocation>
</comment>
<dbReference type="GO" id="GO:0006888">
    <property type="term" value="P:endoplasmic reticulum to Golgi vesicle-mediated transport"/>
    <property type="evidence" value="ECO:0007669"/>
    <property type="project" value="TreeGrafter"/>
</dbReference>
<dbReference type="GO" id="GO:0007030">
    <property type="term" value="P:Golgi organization"/>
    <property type="evidence" value="ECO:0007669"/>
    <property type="project" value="TreeGrafter"/>
</dbReference>
<evidence type="ECO:0000256" key="3">
    <source>
        <dbReference type="ARBA" id="ARBA00023054"/>
    </source>
</evidence>
<feature type="coiled-coil region" evidence="4">
    <location>
        <begin position="229"/>
        <end position="310"/>
    </location>
</feature>
<sequence>MWSSVANLKESLSKIALDVHDEDDEELPIYTSSSSDQFDNGNSVSERRISRNFTRSRMQTHSSIGNGFDSSLNHEIEQYKTQIKRLQESEAEIKALSVNYAALLKEKEDQISRLTEENGSLKQNLLTTNAALSAFKTVPKGTGDISPNRHNKPATRIRTSGSSLTNGVPKYDGLNNGTSLANSNELSDTIEDKSRSLAAMQATHEAQMKQMAVELDKERSKSASMQIRLQEEQKLNGSLQQELSSLKDDNNKMLNEMHKTRNELNQRISDIGKLQMELQGKNREETDGTVERLKEVISILEDENRNIKCICVLFVLVIKKKDEFEAALKAIHSSPVRKDIPGDLDPSDKHPSSTVEALAENQGMQQSLRKLEKDLQETCKERDKALQELNRLKQHLLEKESEESEKMDEDSKIIDELREINEHQRVQISRLEKALKQAIGGQEEIKMSNNNELKKAKETIDELNRKLASCMSTIDAKNMEVLNLQTALGQYYAEIEAKERLCEELSVAKEESARLSKQLKEAHQEAEASKREKEEILDKLSQAERMLAEGKNRVKKLEEDNEKLRRALEQSMTRLNRMSVDSDFLVDRRIVIKLLVTYFQRNHSKEVLDLMVRMLGFSDEDKQRIGLAQQGVGKGVVRGVLGLPGRLVGGILRSGSAEAHTTVASDSESFADKWVDFLLDYEQEKKESASAAYSSSPDYSTTGTASPLPDHRGNTAAVSDFRRPSLYLHENTTLSPSRGTFLQHEHSDSEFSTVPLTSSESNSQSSRLLPRY</sequence>
<organism evidence="6">
    <name type="scientific">Sesamum calycinum</name>
    <dbReference type="NCBI Taxonomy" id="2727403"/>
    <lineage>
        <taxon>Eukaryota</taxon>
        <taxon>Viridiplantae</taxon>
        <taxon>Streptophyta</taxon>
        <taxon>Embryophyta</taxon>
        <taxon>Tracheophyta</taxon>
        <taxon>Spermatophyta</taxon>
        <taxon>Magnoliopsida</taxon>
        <taxon>eudicotyledons</taxon>
        <taxon>Gunneridae</taxon>
        <taxon>Pentapetalae</taxon>
        <taxon>asterids</taxon>
        <taxon>lamiids</taxon>
        <taxon>Lamiales</taxon>
        <taxon>Pedaliaceae</taxon>
        <taxon>Sesamum</taxon>
    </lineage>
</organism>
<comment type="caution">
    <text evidence="6">The sequence shown here is derived from an EMBL/GenBank/DDBJ whole genome shotgun (WGS) entry which is preliminary data.</text>
</comment>
<accession>A0AAW2T1D7</accession>
<dbReference type="PANTHER" id="PTHR18921">
    <property type="entry name" value="MYOSIN HEAVY CHAIN - RELATED"/>
    <property type="match status" value="1"/>
</dbReference>
<feature type="compositionally biased region" description="Polar residues" evidence="5">
    <location>
        <begin position="157"/>
        <end position="166"/>
    </location>
</feature>
<proteinExistence type="predicted"/>
<evidence type="ECO:0000256" key="4">
    <source>
        <dbReference type="SAM" id="Coils"/>
    </source>
</evidence>
<feature type="region of interest" description="Disordered" evidence="5">
    <location>
        <begin position="139"/>
        <end position="169"/>
    </location>
</feature>
<feature type="coiled-coil region" evidence="4">
    <location>
        <begin position="69"/>
        <end position="124"/>
    </location>
</feature>
<feature type="region of interest" description="Disordered" evidence="5">
    <location>
        <begin position="732"/>
        <end position="772"/>
    </location>
</feature>
<dbReference type="PANTHER" id="PTHR18921:SF2">
    <property type="entry name" value="THYROID RECEPTOR-INTERACTING PROTEIN 11"/>
    <property type="match status" value="1"/>
</dbReference>
<name>A0AAW2T1D7_9LAMI</name>
<keyword evidence="3 4" id="KW-0175">Coiled coil</keyword>
<evidence type="ECO:0000256" key="2">
    <source>
        <dbReference type="ARBA" id="ARBA00023034"/>
    </source>
</evidence>
<dbReference type="GO" id="GO:0005794">
    <property type="term" value="C:Golgi apparatus"/>
    <property type="evidence" value="ECO:0007669"/>
    <property type="project" value="UniProtKB-SubCell"/>
</dbReference>
<dbReference type="AlphaFoldDB" id="A0AAW2T1D7"/>
<feature type="coiled-coil region" evidence="4">
    <location>
        <begin position="354"/>
        <end position="473"/>
    </location>
</feature>
<dbReference type="EMBL" id="JACGWM010000001">
    <property type="protein sequence ID" value="KAL0397953.1"/>
    <property type="molecule type" value="Genomic_DNA"/>
</dbReference>
<feature type="region of interest" description="Disordered" evidence="5">
    <location>
        <begin position="689"/>
        <end position="716"/>
    </location>
</feature>
<feature type="coiled-coil region" evidence="4">
    <location>
        <begin position="498"/>
        <end position="581"/>
    </location>
</feature>
<gene>
    <name evidence="6" type="ORF">Scaly_0243700</name>
</gene>
<reference evidence="6" key="1">
    <citation type="submission" date="2020-06" db="EMBL/GenBank/DDBJ databases">
        <authorList>
            <person name="Li T."/>
            <person name="Hu X."/>
            <person name="Zhang T."/>
            <person name="Song X."/>
            <person name="Zhang H."/>
            <person name="Dai N."/>
            <person name="Sheng W."/>
            <person name="Hou X."/>
            <person name="Wei L."/>
        </authorList>
    </citation>
    <scope>NUCLEOTIDE SEQUENCE</scope>
    <source>
        <strain evidence="6">KEN8</strain>
        <tissue evidence="6">Leaf</tissue>
    </source>
</reference>
<dbReference type="GO" id="GO:0031267">
    <property type="term" value="F:small GTPase binding"/>
    <property type="evidence" value="ECO:0007669"/>
    <property type="project" value="TreeGrafter"/>
</dbReference>
<evidence type="ECO:0000256" key="1">
    <source>
        <dbReference type="ARBA" id="ARBA00004555"/>
    </source>
</evidence>
<evidence type="ECO:0000256" key="5">
    <source>
        <dbReference type="SAM" id="MobiDB-lite"/>
    </source>
</evidence>
<evidence type="ECO:0000313" key="6">
    <source>
        <dbReference type="EMBL" id="KAL0397953.1"/>
    </source>
</evidence>
<keyword evidence="2" id="KW-0333">Golgi apparatus</keyword>